<gene>
    <name evidence="1" type="ORF">D5086_033078</name>
</gene>
<proteinExistence type="predicted"/>
<evidence type="ECO:0000313" key="1">
    <source>
        <dbReference type="EMBL" id="KAL3565032.1"/>
    </source>
</evidence>
<organism evidence="1 2">
    <name type="scientific">Populus alba</name>
    <name type="common">White poplar</name>
    <dbReference type="NCBI Taxonomy" id="43335"/>
    <lineage>
        <taxon>Eukaryota</taxon>
        <taxon>Viridiplantae</taxon>
        <taxon>Streptophyta</taxon>
        <taxon>Embryophyta</taxon>
        <taxon>Tracheophyta</taxon>
        <taxon>Spermatophyta</taxon>
        <taxon>Magnoliopsida</taxon>
        <taxon>eudicotyledons</taxon>
        <taxon>Gunneridae</taxon>
        <taxon>Pentapetalae</taxon>
        <taxon>rosids</taxon>
        <taxon>fabids</taxon>
        <taxon>Malpighiales</taxon>
        <taxon>Salicaceae</taxon>
        <taxon>Saliceae</taxon>
        <taxon>Populus</taxon>
    </lineage>
</organism>
<sequence length="478" mass="54200">MNDLMTKSFMSYVDLKKEAMKDLEAGPDHDLEMANASNTMDNNLGLFLEEAEDELMMDFQALRQKMMIEYKDNVGRRYFTVTGEYPDEEVIDKIISDGNGGEEFLKRAIQEHGKGKVLETVVEIQDRHDAAKEIEKSLLELHQVFLDMAVMVEAQGEQMDDIEHHVLKASHYVKDGNCVLDFKAFPYEPTGECIGHQDRHGKGKVLETVVEIQDRHDAAKEIEKSLLEQHQVFLDMAVMVEAQGEQMDDIEHHVFESWRGFLSSTKLAFLHTTIFFFHVLSSDGFPSPNGTSGNCVLDFKEFPYEPTGECIGHQEKIKDWTASAQHYAVEIFIVIDNGTVLRISNVSANGKKAKIVCGVSVFISVVAENLKNSAWIDDFYRCLPTSDAFNEGIHANQIFSKAEIENAINHSKVRKSLGRGSAGEVYKGDDRYLVYEYCAVGNLSQHLLSKDTALTWERRVKILRDCALGLRYLHHFID</sequence>
<accession>A0ACC4AFT4</accession>
<evidence type="ECO:0000313" key="2">
    <source>
        <dbReference type="Proteomes" id="UP000309997"/>
    </source>
</evidence>
<dbReference type="EMBL" id="RCHU02000019">
    <property type="protein sequence ID" value="KAL3565032.1"/>
    <property type="molecule type" value="Genomic_DNA"/>
</dbReference>
<dbReference type="Proteomes" id="UP000309997">
    <property type="component" value="Unassembled WGS sequence"/>
</dbReference>
<name>A0ACC4AFT4_POPAL</name>
<reference evidence="1 2" key="1">
    <citation type="journal article" date="2024" name="Plant Biotechnol. J.">
        <title>Genome and CRISPR/Cas9 system of a widespread forest tree (Populus alba) in the world.</title>
        <authorList>
            <person name="Liu Y.J."/>
            <person name="Jiang P.F."/>
            <person name="Han X.M."/>
            <person name="Li X.Y."/>
            <person name="Wang H.M."/>
            <person name="Wang Y.J."/>
            <person name="Wang X.X."/>
            <person name="Zeng Q.Y."/>
        </authorList>
    </citation>
    <scope>NUCLEOTIDE SEQUENCE [LARGE SCALE GENOMIC DNA]</scope>
    <source>
        <strain evidence="2">cv. PAL-ZL1</strain>
    </source>
</reference>
<keyword evidence="2" id="KW-1185">Reference proteome</keyword>
<protein>
    <submittedName>
        <fullName evidence="1">Uncharacterized protein</fullName>
    </submittedName>
</protein>
<comment type="caution">
    <text evidence="1">The sequence shown here is derived from an EMBL/GenBank/DDBJ whole genome shotgun (WGS) entry which is preliminary data.</text>
</comment>